<evidence type="ECO:0000313" key="8">
    <source>
        <dbReference type="EMBL" id="EKE45314.1"/>
    </source>
</evidence>
<protein>
    <recommendedName>
        <fullName evidence="7">Cardiolipin synthase N-terminal domain-containing protein</fullName>
    </recommendedName>
</protein>
<dbReference type="eggNOG" id="ENOG5033ADY">
    <property type="taxonomic scope" value="Bacteria"/>
</dbReference>
<feature type="transmembrane region" description="Helical" evidence="6">
    <location>
        <begin position="5"/>
        <end position="26"/>
    </location>
</feature>
<feature type="transmembrane region" description="Helical" evidence="6">
    <location>
        <begin position="32"/>
        <end position="52"/>
    </location>
</feature>
<organism evidence="8 9">
    <name type="scientific">Oceaniovalibus guishaninsula JLT2003</name>
    <dbReference type="NCBI Taxonomy" id="1231392"/>
    <lineage>
        <taxon>Bacteria</taxon>
        <taxon>Pseudomonadati</taxon>
        <taxon>Pseudomonadota</taxon>
        <taxon>Alphaproteobacteria</taxon>
        <taxon>Rhodobacterales</taxon>
        <taxon>Roseobacteraceae</taxon>
        <taxon>Oceaniovalibus</taxon>
    </lineage>
</organism>
<evidence type="ECO:0000256" key="1">
    <source>
        <dbReference type="ARBA" id="ARBA00004651"/>
    </source>
</evidence>
<sequence>MEYGFFGIIVLIADVYALYSIITSGASTLAKVLWSILVLVLPVLGFVIWLIAGPRAGNTRI</sequence>
<dbReference type="Pfam" id="PF13396">
    <property type="entry name" value="PLDc_N"/>
    <property type="match status" value="1"/>
</dbReference>
<keyword evidence="9" id="KW-1185">Reference proteome</keyword>
<evidence type="ECO:0000256" key="5">
    <source>
        <dbReference type="ARBA" id="ARBA00023136"/>
    </source>
</evidence>
<dbReference type="AlphaFoldDB" id="K2HRC6"/>
<proteinExistence type="predicted"/>
<name>K2HRC6_9RHOB</name>
<reference evidence="8 9" key="1">
    <citation type="journal article" date="2012" name="J. Bacteriol.">
        <title>Draft Genome Sequence of Oceaniovalibus guishaninsula JLT2003T.</title>
        <authorList>
            <person name="Tang K."/>
            <person name="Liu K."/>
            <person name="Jiao N."/>
        </authorList>
    </citation>
    <scope>NUCLEOTIDE SEQUENCE [LARGE SCALE GENOMIC DNA]</scope>
    <source>
        <strain evidence="8 9">JLT2003</strain>
    </source>
</reference>
<accession>K2HRC6</accession>
<dbReference type="EMBL" id="AMGO01000007">
    <property type="protein sequence ID" value="EKE45314.1"/>
    <property type="molecule type" value="Genomic_DNA"/>
</dbReference>
<evidence type="ECO:0000256" key="4">
    <source>
        <dbReference type="ARBA" id="ARBA00022989"/>
    </source>
</evidence>
<dbReference type="GO" id="GO:0005886">
    <property type="term" value="C:plasma membrane"/>
    <property type="evidence" value="ECO:0007669"/>
    <property type="project" value="UniProtKB-SubCell"/>
</dbReference>
<comment type="subcellular location">
    <subcellularLocation>
        <location evidence="1">Cell membrane</location>
        <topology evidence="1">Multi-pass membrane protein</topology>
    </subcellularLocation>
</comment>
<feature type="domain" description="Cardiolipin synthase N-terminal" evidence="7">
    <location>
        <begin position="12"/>
        <end position="54"/>
    </location>
</feature>
<evidence type="ECO:0000313" key="9">
    <source>
        <dbReference type="Proteomes" id="UP000006765"/>
    </source>
</evidence>
<dbReference type="STRING" id="1231392.OCGS_0404"/>
<keyword evidence="3 6" id="KW-0812">Transmembrane</keyword>
<dbReference type="Proteomes" id="UP000006765">
    <property type="component" value="Unassembled WGS sequence"/>
</dbReference>
<comment type="caution">
    <text evidence="8">The sequence shown here is derived from an EMBL/GenBank/DDBJ whole genome shotgun (WGS) entry which is preliminary data.</text>
</comment>
<dbReference type="OrthoDB" id="8455471at2"/>
<evidence type="ECO:0000256" key="2">
    <source>
        <dbReference type="ARBA" id="ARBA00022475"/>
    </source>
</evidence>
<evidence type="ECO:0000259" key="7">
    <source>
        <dbReference type="Pfam" id="PF13396"/>
    </source>
</evidence>
<dbReference type="RefSeq" id="WP_007425557.1">
    <property type="nucleotide sequence ID" value="NZ_AMGO01000007.1"/>
</dbReference>
<gene>
    <name evidence="8" type="ORF">OCGS_0404</name>
</gene>
<evidence type="ECO:0000256" key="3">
    <source>
        <dbReference type="ARBA" id="ARBA00022692"/>
    </source>
</evidence>
<keyword evidence="4 6" id="KW-1133">Transmembrane helix</keyword>
<evidence type="ECO:0000256" key="6">
    <source>
        <dbReference type="SAM" id="Phobius"/>
    </source>
</evidence>
<dbReference type="InterPro" id="IPR027379">
    <property type="entry name" value="CLS_N"/>
</dbReference>
<keyword evidence="2" id="KW-1003">Cell membrane</keyword>
<keyword evidence="5 6" id="KW-0472">Membrane</keyword>